<protein>
    <submittedName>
        <fullName evidence="2">DUF1579 domain-containing protein</fullName>
    </submittedName>
</protein>
<dbReference type="Proteomes" id="UP000266385">
    <property type="component" value="Unassembled WGS sequence"/>
</dbReference>
<proteinExistence type="predicted"/>
<accession>A0A399RRG8</accession>
<feature type="signal peptide" evidence="1">
    <location>
        <begin position="1"/>
        <end position="20"/>
    </location>
</feature>
<sequence length="177" mass="18786">MIRMSLALLVATAATLGANAEDKVHPLEPFYGTWKGTAVGIDANRQPFELTQTERVGPMLGGDVAVIEGRGYEAGGALSFNAFAVVSCDTPDAPCEMRSYTDGRTGTFALEATETGFAWTIPAGPDARIVYTATLEDGTWTEVGHYHPATGEPVETFRMELTRIGDTDWPAGGAVTP</sequence>
<evidence type="ECO:0000256" key="1">
    <source>
        <dbReference type="SAM" id="SignalP"/>
    </source>
</evidence>
<dbReference type="RefSeq" id="WP_119374578.1">
    <property type="nucleotide sequence ID" value="NZ_QWFX01000005.1"/>
</dbReference>
<organism evidence="2 3">
    <name type="scientific">Henriciella mobilis</name>
    <dbReference type="NCBI Taxonomy" id="2305467"/>
    <lineage>
        <taxon>Bacteria</taxon>
        <taxon>Pseudomonadati</taxon>
        <taxon>Pseudomonadota</taxon>
        <taxon>Alphaproteobacteria</taxon>
        <taxon>Hyphomonadales</taxon>
        <taxon>Hyphomonadaceae</taxon>
        <taxon>Henriciella</taxon>
    </lineage>
</organism>
<comment type="caution">
    <text evidence="2">The sequence shown here is derived from an EMBL/GenBank/DDBJ whole genome shotgun (WGS) entry which is preliminary data.</text>
</comment>
<keyword evidence="1" id="KW-0732">Signal</keyword>
<gene>
    <name evidence="2" type="ORF">D1223_01180</name>
</gene>
<dbReference type="OrthoDB" id="7448322at2"/>
<reference evidence="2 3" key="1">
    <citation type="submission" date="2018-08" db="EMBL/GenBank/DDBJ databases">
        <title>Henriciella mobilis sp. nov., isolated from seawater.</title>
        <authorList>
            <person name="Cheng H."/>
            <person name="Wu Y.-H."/>
            <person name="Xu X.-W."/>
            <person name="Guo L.-L."/>
        </authorList>
    </citation>
    <scope>NUCLEOTIDE SEQUENCE [LARGE SCALE GENOMIC DNA]</scope>
    <source>
        <strain evidence="2 3">JN25</strain>
    </source>
</reference>
<dbReference type="AlphaFoldDB" id="A0A399RRG8"/>
<evidence type="ECO:0000313" key="2">
    <source>
        <dbReference type="EMBL" id="RIJ32497.1"/>
    </source>
</evidence>
<feature type="chain" id="PRO_5017454945" evidence="1">
    <location>
        <begin position="21"/>
        <end position="177"/>
    </location>
</feature>
<dbReference type="EMBL" id="QWFX01000005">
    <property type="protein sequence ID" value="RIJ32497.1"/>
    <property type="molecule type" value="Genomic_DNA"/>
</dbReference>
<keyword evidence="3" id="KW-1185">Reference proteome</keyword>
<evidence type="ECO:0000313" key="3">
    <source>
        <dbReference type="Proteomes" id="UP000266385"/>
    </source>
</evidence>
<name>A0A399RRG8_9PROT</name>